<dbReference type="GO" id="GO:0000976">
    <property type="term" value="F:transcription cis-regulatory region binding"/>
    <property type="evidence" value="ECO:0007669"/>
    <property type="project" value="TreeGrafter"/>
</dbReference>
<comment type="caution">
    <text evidence="6">The sequence shown here is derived from an EMBL/GenBank/DDBJ whole genome shotgun (WGS) entry which is preliminary data.</text>
</comment>
<sequence length="299" mass="32170">MENHRLRVFREVVEQMSFRKAAEALHLSQPAVSQQIRALEEECGARLFERDGNQIAVTAAGRVLHGYALSAAALVEEAKTALGALNHMVSGQLRVGASTTIAQYILPRVLGAFHRQHPQVQLSVLSGNTEEIVEAVVAEGVALGLIEGPAMRRGLRVEPLMRDRMVLIAGGKGRSTETQAAISIEELTRLPLLMRERGSGSRRVVERALKHAGVAVNSLHAGMELDSTEAILSGVEAGLGVGFVSESAIGKELRLGTVRIVNLQGVAIERDFSLIYRAGQEPVGAAAAFRRFAAFDLRS</sequence>
<keyword evidence="2" id="KW-0805">Transcription regulation</keyword>
<dbReference type="PRINTS" id="PR00039">
    <property type="entry name" value="HTHLYSR"/>
</dbReference>
<dbReference type="RefSeq" id="WP_184214981.1">
    <property type="nucleotide sequence ID" value="NZ_JACHIP010000002.1"/>
</dbReference>
<dbReference type="AlphaFoldDB" id="A0A7W8E2E3"/>
<dbReference type="Pfam" id="PF03466">
    <property type="entry name" value="LysR_substrate"/>
    <property type="match status" value="1"/>
</dbReference>
<dbReference type="SUPFAM" id="SSF53850">
    <property type="entry name" value="Periplasmic binding protein-like II"/>
    <property type="match status" value="1"/>
</dbReference>
<dbReference type="InterPro" id="IPR000847">
    <property type="entry name" value="LysR_HTH_N"/>
</dbReference>
<reference evidence="6 7" key="1">
    <citation type="submission" date="2020-08" db="EMBL/GenBank/DDBJ databases">
        <title>Genomic Encyclopedia of Type Strains, Phase IV (KMG-V): Genome sequencing to study the core and pangenomes of soil and plant-associated prokaryotes.</title>
        <authorList>
            <person name="Whitman W."/>
        </authorList>
    </citation>
    <scope>NUCLEOTIDE SEQUENCE [LARGE SCALE GENOMIC DNA]</scope>
    <source>
        <strain evidence="6 7">M8UP14</strain>
    </source>
</reference>
<comment type="similarity">
    <text evidence="1">Belongs to the LysR transcriptional regulatory family.</text>
</comment>
<dbReference type="Proteomes" id="UP000540989">
    <property type="component" value="Unassembled WGS sequence"/>
</dbReference>
<evidence type="ECO:0000256" key="1">
    <source>
        <dbReference type="ARBA" id="ARBA00009437"/>
    </source>
</evidence>
<dbReference type="InterPro" id="IPR036388">
    <property type="entry name" value="WH-like_DNA-bd_sf"/>
</dbReference>
<dbReference type="FunFam" id="1.10.10.10:FF:000001">
    <property type="entry name" value="LysR family transcriptional regulator"/>
    <property type="match status" value="1"/>
</dbReference>
<dbReference type="PANTHER" id="PTHR30126:SF39">
    <property type="entry name" value="HTH-TYPE TRANSCRIPTIONAL REGULATOR CYSL"/>
    <property type="match status" value="1"/>
</dbReference>
<proteinExistence type="inferred from homology"/>
<organism evidence="6 7">
    <name type="scientific">Granulicella aggregans</name>
    <dbReference type="NCBI Taxonomy" id="474949"/>
    <lineage>
        <taxon>Bacteria</taxon>
        <taxon>Pseudomonadati</taxon>
        <taxon>Acidobacteriota</taxon>
        <taxon>Terriglobia</taxon>
        <taxon>Terriglobales</taxon>
        <taxon>Acidobacteriaceae</taxon>
        <taxon>Granulicella</taxon>
    </lineage>
</organism>
<evidence type="ECO:0000313" key="6">
    <source>
        <dbReference type="EMBL" id="MBB5056793.1"/>
    </source>
</evidence>
<dbReference type="PANTHER" id="PTHR30126">
    <property type="entry name" value="HTH-TYPE TRANSCRIPTIONAL REGULATOR"/>
    <property type="match status" value="1"/>
</dbReference>
<dbReference type="CDD" id="cd08420">
    <property type="entry name" value="PBP2_CysL_like"/>
    <property type="match status" value="1"/>
</dbReference>
<dbReference type="EMBL" id="JACHIP010000002">
    <property type="protein sequence ID" value="MBB5056793.1"/>
    <property type="molecule type" value="Genomic_DNA"/>
</dbReference>
<dbReference type="Gene3D" id="3.40.190.10">
    <property type="entry name" value="Periplasmic binding protein-like II"/>
    <property type="match status" value="2"/>
</dbReference>
<evidence type="ECO:0000256" key="4">
    <source>
        <dbReference type="ARBA" id="ARBA00023163"/>
    </source>
</evidence>
<dbReference type="Pfam" id="PF00126">
    <property type="entry name" value="HTH_1"/>
    <property type="match status" value="1"/>
</dbReference>
<evidence type="ECO:0000256" key="2">
    <source>
        <dbReference type="ARBA" id="ARBA00023015"/>
    </source>
</evidence>
<dbReference type="PROSITE" id="PS50931">
    <property type="entry name" value="HTH_LYSR"/>
    <property type="match status" value="1"/>
</dbReference>
<dbReference type="InterPro" id="IPR036390">
    <property type="entry name" value="WH_DNA-bd_sf"/>
</dbReference>
<dbReference type="InterPro" id="IPR005119">
    <property type="entry name" value="LysR_subst-bd"/>
</dbReference>
<protein>
    <submittedName>
        <fullName evidence="6">DNA-binding transcriptional LysR family regulator</fullName>
    </submittedName>
</protein>
<dbReference type="Gene3D" id="1.10.10.10">
    <property type="entry name" value="Winged helix-like DNA-binding domain superfamily/Winged helix DNA-binding domain"/>
    <property type="match status" value="1"/>
</dbReference>
<evidence type="ECO:0000259" key="5">
    <source>
        <dbReference type="PROSITE" id="PS50931"/>
    </source>
</evidence>
<keyword evidence="3 6" id="KW-0238">DNA-binding</keyword>
<gene>
    <name evidence="6" type="ORF">HDF16_001478</name>
</gene>
<keyword evidence="7" id="KW-1185">Reference proteome</keyword>
<keyword evidence="4" id="KW-0804">Transcription</keyword>
<feature type="domain" description="HTH lysR-type" evidence="5">
    <location>
        <begin position="1"/>
        <end position="58"/>
    </location>
</feature>
<evidence type="ECO:0000313" key="7">
    <source>
        <dbReference type="Proteomes" id="UP000540989"/>
    </source>
</evidence>
<dbReference type="GO" id="GO:0003700">
    <property type="term" value="F:DNA-binding transcription factor activity"/>
    <property type="evidence" value="ECO:0007669"/>
    <property type="project" value="InterPro"/>
</dbReference>
<evidence type="ECO:0000256" key="3">
    <source>
        <dbReference type="ARBA" id="ARBA00023125"/>
    </source>
</evidence>
<accession>A0A7W8E2E3</accession>
<name>A0A7W8E2E3_9BACT</name>
<dbReference type="SUPFAM" id="SSF46785">
    <property type="entry name" value="Winged helix' DNA-binding domain"/>
    <property type="match status" value="1"/>
</dbReference>